<evidence type="ECO:0000313" key="3">
    <source>
        <dbReference type="Proteomes" id="UP000268014"/>
    </source>
</evidence>
<organism evidence="4">
    <name type="scientific">Haemonchus placei</name>
    <name type="common">Barber's pole worm</name>
    <dbReference type="NCBI Taxonomy" id="6290"/>
    <lineage>
        <taxon>Eukaryota</taxon>
        <taxon>Metazoa</taxon>
        <taxon>Ecdysozoa</taxon>
        <taxon>Nematoda</taxon>
        <taxon>Chromadorea</taxon>
        <taxon>Rhabditida</taxon>
        <taxon>Rhabditina</taxon>
        <taxon>Rhabditomorpha</taxon>
        <taxon>Strongyloidea</taxon>
        <taxon>Trichostrongylidae</taxon>
        <taxon>Haemonchus</taxon>
    </lineage>
</organism>
<evidence type="ECO:0000313" key="4">
    <source>
        <dbReference type="WBParaSite" id="HPLM_0002045901-mRNA-1"/>
    </source>
</evidence>
<evidence type="ECO:0000313" key="2">
    <source>
        <dbReference type="EMBL" id="VDO83979.1"/>
    </source>
</evidence>
<feature type="region of interest" description="Disordered" evidence="1">
    <location>
        <begin position="1"/>
        <end position="69"/>
    </location>
</feature>
<name>A0A0N4X7W7_HAEPC</name>
<feature type="compositionally biased region" description="Basic and acidic residues" evidence="1">
    <location>
        <begin position="53"/>
        <end position="66"/>
    </location>
</feature>
<reference evidence="2 3" key="2">
    <citation type="submission" date="2018-11" db="EMBL/GenBank/DDBJ databases">
        <authorList>
            <consortium name="Pathogen Informatics"/>
        </authorList>
    </citation>
    <scope>NUCLEOTIDE SEQUENCE [LARGE SCALE GENOMIC DNA]</scope>
    <source>
        <strain evidence="2 3">MHpl1</strain>
    </source>
</reference>
<dbReference type="EMBL" id="UZAF01022233">
    <property type="protein sequence ID" value="VDO83979.1"/>
    <property type="molecule type" value="Genomic_DNA"/>
</dbReference>
<keyword evidence="3" id="KW-1185">Reference proteome</keyword>
<gene>
    <name evidence="2" type="ORF">HPLM_LOCUS20451</name>
</gene>
<reference evidence="4" key="1">
    <citation type="submission" date="2017-02" db="UniProtKB">
        <authorList>
            <consortium name="WormBaseParasite"/>
        </authorList>
    </citation>
    <scope>IDENTIFICATION</scope>
</reference>
<feature type="compositionally biased region" description="Polar residues" evidence="1">
    <location>
        <begin position="1"/>
        <end position="13"/>
    </location>
</feature>
<dbReference type="WBParaSite" id="HPLM_0002045901-mRNA-1">
    <property type="protein sequence ID" value="HPLM_0002045901-mRNA-1"/>
    <property type="gene ID" value="HPLM_0002045901"/>
</dbReference>
<dbReference type="AlphaFoldDB" id="A0A0N4X7W7"/>
<accession>A0A0N4X7W7</accession>
<evidence type="ECO:0000256" key="1">
    <source>
        <dbReference type="SAM" id="MobiDB-lite"/>
    </source>
</evidence>
<proteinExistence type="predicted"/>
<protein>
    <submittedName>
        <fullName evidence="2 4">Uncharacterized protein</fullName>
    </submittedName>
</protein>
<dbReference type="Proteomes" id="UP000268014">
    <property type="component" value="Unassembled WGS sequence"/>
</dbReference>
<sequence>MKSQDGHANSFSSTKDEGAAITMVRTCPKKTIEPPDKEGNGVRGARQATTGSPKEEMAGRDQEGPRRSQGQLFLSADTQAKAVTQLRVEDAAKRGRTKVTTVAPMQLRADESWLAGKLTLKANSHPSWNSFGGMEVDGPYDRCTWTLARIFCTNPDATPMARRCPTWERFRGPTSYPDVRLVSGSMRGSPHLRDLDGPPLVREQGHRSKWAVVVQGRDGGEEGAPTGTDRPVARLVPSVRVCVVLVLACDVLVRVCPRLSLSIPLYVPVPLLCPSASLCLSVSVCACPLCPSVRPCPPVSVCPSTCLPVSVCLYVSVLVCLSVCQHSSMSVYLCLSVPFRLHICLCADRFVTPSVLPVCLHQHCRFVVHD</sequence>
<feature type="compositionally biased region" description="Basic and acidic residues" evidence="1">
    <location>
        <begin position="30"/>
        <end position="40"/>
    </location>
</feature>